<reference evidence="12" key="3">
    <citation type="submission" date="2020-05" db="UniProtKB">
        <authorList>
            <consortium name="EnsemblMetazoa"/>
        </authorList>
    </citation>
    <scope>IDENTIFICATION</scope>
    <source>
        <strain evidence="12">USDA</strain>
    </source>
</reference>
<feature type="region of interest" description="Disordered" evidence="8">
    <location>
        <begin position="117"/>
        <end position="217"/>
    </location>
</feature>
<feature type="domain" description="RING-type" evidence="9">
    <location>
        <begin position="21"/>
        <end position="58"/>
    </location>
</feature>
<dbReference type="AlphaFoldDB" id="E0VJY0"/>
<dbReference type="InterPro" id="IPR036420">
    <property type="entry name" value="BRCT_dom_sf"/>
</dbReference>
<keyword evidence="5 6" id="KW-0040">ANK repeat</keyword>
<evidence type="ECO:0000256" key="2">
    <source>
        <dbReference type="ARBA" id="ARBA00022737"/>
    </source>
</evidence>
<feature type="compositionally biased region" description="Low complexity" evidence="8">
    <location>
        <begin position="146"/>
        <end position="160"/>
    </location>
</feature>
<evidence type="ECO:0000313" key="11">
    <source>
        <dbReference type="EMBL" id="EEB13686.1"/>
    </source>
</evidence>
<dbReference type="GeneID" id="8235078"/>
<dbReference type="HOGENOM" id="CLU_021642_1_0_1"/>
<dbReference type="InterPro" id="IPR036770">
    <property type="entry name" value="Ankyrin_rpt-contain_sf"/>
</dbReference>
<dbReference type="PANTHER" id="PTHR24171:SF8">
    <property type="entry name" value="BRCA1-ASSOCIATED RING DOMAIN PROTEIN 1"/>
    <property type="match status" value="1"/>
</dbReference>
<name>E0VJY0_PEDHC</name>
<gene>
    <name evidence="12" type="primary">8235078</name>
    <name evidence="11" type="ORF">Phum_PHUM253180</name>
</gene>
<dbReference type="GO" id="GO:0085020">
    <property type="term" value="P:protein K6-linked ubiquitination"/>
    <property type="evidence" value="ECO:0007669"/>
    <property type="project" value="TreeGrafter"/>
</dbReference>
<dbReference type="EMBL" id="AAZO01002933">
    <property type="status" value="NOT_ANNOTATED_CDS"/>
    <property type="molecule type" value="Genomic_DNA"/>
</dbReference>
<dbReference type="OrthoDB" id="2384350at2759"/>
<dbReference type="GO" id="GO:0008270">
    <property type="term" value="F:zinc ion binding"/>
    <property type="evidence" value="ECO:0007669"/>
    <property type="project" value="UniProtKB-KW"/>
</dbReference>
<keyword evidence="3 7" id="KW-0863">Zinc-finger</keyword>
<keyword evidence="2" id="KW-0677">Repeat</keyword>
<reference evidence="11" key="1">
    <citation type="submission" date="2007-04" db="EMBL/GenBank/DDBJ databases">
        <title>Annotation of Pediculus humanus corporis strain USDA.</title>
        <authorList>
            <person name="Kirkness E."/>
            <person name="Hannick L."/>
            <person name="Hass B."/>
            <person name="Bruggner R."/>
            <person name="Lawson D."/>
            <person name="Bidwell S."/>
            <person name="Joardar V."/>
            <person name="Caler E."/>
            <person name="Walenz B."/>
            <person name="Inman J."/>
            <person name="Schobel S."/>
            <person name="Galinsky K."/>
            <person name="Amedeo P."/>
            <person name="Strausberg R."/>
        </authorList>
    </citation>
    <scope>NUCLEOTIDE SEQUENCE</scope>
    <source>
        <strain evidence="11">USDA</strain>
    </source>
</reference>
<dbReference type="Gene3D" id="3.30.40.10">
    <property type="entry name" value="Zinc/RING finger domain, C3HC4 (zinc finger)"/>
    <property type="match status" value="1"/>
</dbReference>
<feature type="domain" description="BRCT" evidence="10">
    <location>
        <begin position="435"/>
        <end position="553"/>
    </location>
</feature>
<evidence type="ECO:0000256" key="4">
    <source>
        <dbReference type="ARBA" id="ARBA00022833"/>
    </source>
</evidence>
<dbReference type="PRINTS" id="PR01415">
    <property type="entry name" value="ANKYRIN"/>
</dbReference>
<dbReference type="GO" id="GO:0070531">
    <property type="term" value="C:BRCA1-A complex"/>
    <property type="evidence" value="ECO:0007669"/>
    <property type="project" value="TreeGrafter"/>
</dbReference>
<dbReference type="InterPro" id="IPR002110">
    <property type="entry name" value="Ankyrin_rpt"/>
</dbReference>
<dbReference type="PROSITE" id="PS00518">
    <property type="entry name" value="ZF_RING_1"/>
    <property type="match status" value="1"/>
</dbReference>
<evidence type="ECO:0000256" key="3">
    <source>
        <dbReference type="ARBA" id="ARBA00022771"/>
    </source>
</evidence>
<dbReference type="CTD" id="8235078"/>
<dbReference type="Proteomes" id="UP000009046">
    <property type="component" value="Unassembled WGS sequence"/>
</dbReference>
<evidence type="ECO:0000256" key="5">
    <source>
        <dbReference type="ARBA" id="ARBA00023043"/>
    </source>
</evidence>
<feature type="repeat" description="ANK" evidence="6">
    <location>
        <begin position="251"/>
        <end position="283"/>
    </location>
</feature>
<dbReference type="EMBL" id="DS235231">
    <property type="protein sequence ID" value="EEB13686.1"/>
    <property type="molecule type" value="Genomic_DNA"/>
</dbReference>
<sequence length="557" mass="62925">MDNVFNRVKNAINKLRDVLKCQKCSEMKTEDSMLFYRLCDHFFCENCVGNLTVCPMCQDPLDQPLKISDDKGILHLYSSLFKFELPSMDSITSIYESCIQKKLEIAQIQEKETTVKTLEVDNVPEESNESKSTTNGTENEFEKNISNKNEIINGPSTSSTKTRKSSRGRSSSSKRSLKSKETSPSNSNVTPIKKPNLTRKNENCKTTPKININKRNPKGETQLHLACKKSNFEVMKNLIDAGANLNAKDNAGWTPLHDSVFSGNTEVIKFLLDNGANVNIPGLENTTALHEAIAKGNRKVVELLLNYGADINAMNIFKETPINCQENDVRDLIIYQHYLCIEDEKLVNKFVDKFNLKMISSLTGKTSPTHIIIPDEKLEMTWGFISSVLSGCSLVTVEWAKESIRDNSLKSASFYEASDDKYSGFAKGKLNKKNQLPGLFTGCHFFFGGVFECYNIKNITARKEDVKQLVEKNGGVILKRCPDPESLALEKTLPFHANTTGSLCETSYFIIYQSEKWNPQPKYNMSHMKTLPFDWLVSCIYYFELIDPKNFAGCEFL</sequence>
<dbReference type="Pfam" id="PF00023">
    <property type="entry name" value="Ank"/>
    <property type="match status" value="1"/>
</dbReference>
<feature type="repeat" description="ANK" evidence="6">
    <location>
        <begin position="218"/>
        <end position="250"/>
    </location>
</feature>
<dbReference type="SUPFAM" id="SSF48403">
    <property type="entry name" value="Ankyrin repeat"/>
    <property type="match status" value="1"/>
</dbReference>
<evidence type="ECO:0000256" key="1">
    <source>
        <dbReference type="ARBA" id="ARBA00022723"/>
    </source>
</evidence>
<keyword evidence="1" id="KW-0479">Metal-binding</keyword>
<dbReference type="InterPro" id="IPR017907">
    <property type="entry name" value="Znf_RING_CS"/>
</dbReference>
<dbReference type="Pfam" id="PF14634">
    <property type="entry name" value="zf-RING_5"/>
    <property type="match status" value="1"/>
</dbReference>
<dbReference type="RefSeq" id="XP_002426424.1">
    <property type="nucleotide sequence ID" value="XM_002426379.1"/>
</dbReference>
<dbReference type="Gene3D" id="1.25.40.20">
    <property type="entry name" value="Ankyrin repeat-containing domain"/>
    <property type="match status" value="2"/>
</dbReference>
<feature type="compositionally biased region" description="Polar residues" evidence="8">
    <location>
        <begin position="204"/>
        <end position="214"/>
    </location>
</feature>
<proteinExistence type="predicted"/>
<dbReference type="PROSITE" id="PS50088">
    <property type="entry name" value="ANK_REPEAT"/>
    <property type="match status" value="3"/>
</dbReference>
<evidence type="ECO:0000259" key="9">
    <source>
        <dbReference type="PROSITE" id="PS50089"/>
    </source>
</evidence>
<dbReference type="GO" id="GO:0031436">
    <property type="term" value="C:BRCA1-BARD1 complex"/>
    <property type="evidence" value="ECO:0007669"/>
    <property type="project" value="TreeGrafter"/>
</dbReference>
<keyword evidence="13" id="KW-1185">Reference proteome</keyword>
<protein>
    <submittedName>
        <fullName evidence="11 12">BRCA1-associated RING domain protein, putative</fullName>
    </submittedName>
</protein>
<dbReference type="SMART" id="SM00248">
    <property type="entry name" value="ANK"/>
    <property type="match status" value="3"/>
</dbReference>
<feature type="repeat" description="ANK" evidence="6">
    <location>
        <begin position="284"/>
        <end position="316"/>
    </location>
</feature>
<dbReference type="PANTHER" id="PTHR24171">
    <property type="entry name" value="ANKYRIN REPEAT DOMAIN-CONTAINING PROTEIN 39-RELATED"/>
    <property type="match status" value="1"/>
</dbReference>
<evidence type="ECO:0000256" key="8">
    <source>
        <dbReference type="SAM" id="MobiDB-lite"/>
    </source>
</evidence>
<evidence type="ECO:0000256" key="6">
    <source>
        <dbReference type="PROSITE-ProRule" id="PRU00023"/>
    </source>
</evidence>
<dbReference type="eggNOG" id="KOG4362">
    <property type="taxonomic scope" value="Eukaryota"/>
</dbReference>
<dbReference type="Pfam" id="PF12796">
    <property type="entry name" value="Ank_2"/>
    <property type="match status" value="1"/>
</dbReference>
<dbReference type="InterPro" id="IPR001357">
    <property type="entry name" value="BRCT_dom"/>
</dbReference>
<dbReference type="PROSITE" id="PS50172">
    <property type="entry name" value="BRCT"/>
    <property type="match status" value="1"/>
</dbReference>
<dbReference type="PROSITE" id="PS50089">
    <property type="entry name" value="ZF_RING_2"/>
    <property type="match status" value="1"/>
</dbReference>
<dbReference type="KEGG" id="phu:Phum_PHUM253180"/>
<dbReference type="Gene3D" id="3.40.50.10190">
    <property type="entry name" value="BRCT domain"/>
    <property type="match status" value="2"/>
</dbReference>
<dbReference type="GO" id="GO:0004842">
    <property type="term" value="F:ubiquitin-protein transferase activity"/>
    <property type="evidence" value="ECO:0007669"/>
    <property type="project" value="TreeGrafter"/>
</dbReference>
<dbReference type="PROSITE" id="PS50297">
    <property type="entry name" value="ANK_REP_REGION"/>
    <property type="match status" value="3"/>
</dbReference>
<dbReference type="InterPro" id="IPR001841">
    <property type="entry name" value="Znf_RING"/>
</dbReference>
<dbReference type="CDD" id="cd17720">
    <property type="entry name" value="BRCT_Bard1_rpt2"/>
    <property type="match status" value="1"/>
</dbReference>
<dbReference type="VEuPathDB" id="VectorBase:PHUM253180"/>
<evidence type="ECO:0000313" key="13">
    <source>
        <dbReference type="Proteomes" id="UP000009046"/>
    </source>
</evidence>
<reference evidence="11" key="2">
    <citation type="submission" date="2007-04" db="EMBL/GenBank/DDBJ databases">
        <title>The genome of the human body louse.</title>
        <authorList>
            <consortium name="The Human Body Louse Genome Consortium"/>
            <person name="Kirkness E."/>
            <person name="Walenz B."/>
            <person name="Hass B."/>
            <person name="Bruggner R."/>
            <person name="Strausberg R."/>
        </authorList>
    </citation>
    <scope>NUCLEOTIDE SEQUENCE</scope>
    <source>
        <strain evidence="11">USDA</strain>
    </source>
</reference>
<dbReference type="STRING" id="121224.E0VJY0"/>
<accession>E0VJY0</accession>
<dbReference type="SUPFAM" id="SSF57850">
    <property type="entry name" value="RING/U-box"/>
    <property type="match status" value="1"/>
</dbReference>
<dbReference type="SUPFAM" id="SSF52113">
    <property type="entry name" value="BRCT domain"/>
    <property type="match status" value="1"/>
</dbReference>
<evidence type="ECO:0000313" key="12">
    <source>
        <dbReference type="EnsemblMetazoa" id="PHUM253180-PA"/>
    </source>
</evidence>
<keyword evidence="4" id="KW-0862">Zinc</keyword>
<dbReference type="EnsemblMetazoa" id="PHUM253180-RA">
    <property type="protein sequence ID" value="PHUM253180-PA"/>
    <property type="gene ID" value="PHUM253180"/>
</dbReference>
<organism>
    <name type="scientific">Pediculus humanus subsp. corporis</name>
    <name type="common">Body louse</name>
    <dbReference type="NCBI Taxonomy" id="121224"/>
    <lineage>
        <taxon>Eukaryota</taxon>
        <taxon>Metazoa</taxon>
        <taxon>Ecdysozoa</taxon>
        <taxon>Arthropoda</taxon>
        <taxon>Hexapoda</taxon>
        <taxon>Insecta</taxon>
        <taxon>Pterygota</taxon>
        <taxon>Neoptera</taxon>
        <taxon>Paraneoptera</taxon>
        <taxon>Psocodea</taxon>
        <taxon>Troctomorpha</taxon>
        <taxon>Phthiraptera</taxon>
        <taxon>Anoplura</taxon>
        <taxon>Pediculidae</taxon>
        <taxon>Pediculus</taxon>
    </lineage>
</organism>
<dbReference type="InParanoid" id="E0VJY0"/>
<dbReference type="OMA" id="CSHYIIY"/>
<evidence type="ECO:0000259" key="10">
    <source>
        <dbReference type="PROSITE" id="PS50172"/>
    </source>
</evidence>
<dbReference type="InterPro" id="IPR013083">
    <property type="entry name" value="Znf_RING/FYVE/PHD"/>
</dbReference>
<evidence type="ECO:0000256" key="7">
    <source>
        <dbReference type="PROSITE-ProRule" id="PRU00175"/>
    </source>
</evidence>